<evidence type="ECO:0000256" key="5">
    <source>
        <dbReference type="ARBA" id="ARBA00022737"/>
    </source>
</evidence>
<evidence type="ECO:0000259" key="11">
    <source>
        <dbReference type="PROSITE" id="PS50893"/>
    </source>
</evidence>
<accession>A0AA35Y900</accession>
<dbReference type="SMART" id="SM00382">
    <property type="entry name" value="AAA"/>
    <property type="match status" value="2"/>
</dbReference>
<dbReference type="PANTHER" id="PTHR48040">
    <property type="entry name" value="PLEIOTROPIC DRUG RESISTANCE PROTEIN 1-LIKE ISOFORM X1"/>
    <property type="match status" value="1"/>
</dbReference>
<feature type="transmembrane region" description="Helical" evidence="10">
    <location>
        <begin position="979"/>
        <end position="1001"/>
    </location>
</feature>
<dbReference type="GO" id="GO:0005524">
    <property type="term" value="F:ATP binding"/>
    <property type="evidence" value="ECO:0007669"/>
    <property type="project" value="UniProtKB-KW"/>
</dbReference>
<keyword evidence="6" id="KW-0547">Nucleotide-binding</keyword>
<organism evidence="12 13">
    <name type="scientific">Lactuca saligna</name>
    <name type="common">Willowleaf lettuce</name>
    <dbReference type="NCBI Taxonomy" id="75948"/>
    <lineage>
        <taxon>Eukaryota</taxon>
        <taxon>Viridiplantae</taxon>
        <taxon>Streptophyta</taxon>
        <taxon>Embryophyta</taxon>
        <taxon>Tracheophyta</taxon>
        <taxon>Spermatophyta</taxon>
        <taxon>Magnoliopsida</taxon>
        <taxon>eudicotyledons</taxon>
        <taxon>Gunneridae</taxon>
        <taxon>Pentapetalae</taxon>
        <taxon>asterids</taxon>
        <taxon>campanulids</taxon>
        <taxon>Asterales</taxon>
        <taxon>Asteraceae</taxon>
        <taxon>Cichorioideae</taxon>
        <taxon>Cichorieae</taxon>
        <taxon>Lactucinae</taxon>
        <taxon>Lactuca</taxon>
    </lineage>
</organism>
<dbReference type="InterPro" id="IPR013581">
    <property type="entry name" value="PDR_assoc"/>
</dbReference>
<dbReference type="CDD" id="cd03232">
    <property type="entry name" value="ABCG_PDR_domain2"/>
    <property type="match status" value="1"/>
</dbReference>
<dbReference type="Pfam" id="PF19055">
    <property type="entry name" value="ABC2_membrane_7"/>
    <property type="match status" value="1"/>
</dbReference>
<reference evidence="12" key="1">
    <citation type="submission" date="2023-04" db="EMBL/GenBank/DDBJ databases">
        <authorList>
            <person name="Vijverberg K."/>
            <person name="Xiong W."/>
            <person name="Schranz E."/>
        </authorList>
    </citation>
    <scope>NUCLEOTIDE SEQUENCE</scope>
</reference>
<evidence type="ECO:0000313" key="12">
    <source>
        <dbReference type="EMBL" id="CAI9262293.1"/>
    </source>
</evidence>
<keyword evidence="13" id="KW-1185">Reference proteome</keyword>
<dbReference type="SUPFAM" id="SSF52540">
    <property type="entry name" value="P-loop containing nucleoside triphosphate hydrolases"/>
    <property type="match status" value="2"/>
</dbReference>
<feature type="domain" description="ABC transporter" evidence="11">
    <location>
        <begin position="1"/>
        <end position="246"/>
    </location>
</feature>
<feature type="transmembrane region" description="Helical" evidence="10">
    <location>
        <begin position="515"/>
        <end position="534"/>
    </location>
</feature>
<dbReference type="InterPro" id="IPR003439">
    <property type="entry name" value="ABC_transporter-like_ATP-bd"/>
</dbReference>
<dbReference type="Pfam" id="PF08370">
    <property type="entry name" value="PDR_assoc"/>
    <property type="match status" value="1"/>
</dbReference>
<comment type="subcellular location">
    <subcellularLocation>
        <location evidence="1">Membrane</location>
        <topology evidence="1">Multi-pass membrane protein</topology>
    </subcellularLocation>
</comment>
<evidence type="ECO:0000256" key="1">
    <source>
        <dbReference type="ARBA" id="ARBA00004141"/>
    </source>
</evidence>
<evidence type="ECO:0000256" key="2">
    <source>
        <dbReference type="ARBA" id="ARBA00006012"/>
    </source>
</evidence>
<keyword evidence="4 10" id="KW-0812">Transmembrane</keyword>
<feature type="transmembrane region" description="Helical" evidence="10">
    <location>
        <begin position="460"/>
        <end position="480"/>
    </location>
</feature>
<evidence type="ECO:0000256" key="10">
    <source>
        <dbReference type="SAM" id="Phobius"/>
    </source>
</evidence>
<feature type="transmembrane region" description="Helical" evidence="10">
    <location>
        <begin position="1096"/>
        <end position="1120"/>
    </location>
</feature>
<feature type="transmembrane region" description="Helical" evidence="10">
    <location>
        <begin position="375"/>
        <end position="395"/>
    </location>
</feature>
<dbReference type="GO" id="GO:0016020">
    <property type="term" value="C:membrane"/>
    <property type="evidence" value="ECO:0007669"/>
    <property type="project" value="UniProtKB-SubCell"/>
</dbReference>
<dbReference type="InterPro" id="IPR043926">
    <property type="entry name" value="ABCG_dom"/>
</dbReference>
<feature type="transmembrane region" description="Helical" evidence="10">
    <location>
        <begin position="1203"/>
        <end position="1226"/>
    </location>
</feature>
<gene>
    <name evidence="12" type="ORF">LSALG_LOCUS3037</name>
</gene>
<evidence type="ECO:0000256" key="8">
    <source>
        <dbReference type="ARBA" id="ARBA00022989"/>
    </source>
</evidence>
<evidence type="ECO:0000256" key="4">
    <source>
        <dbReference type="ARBA" id="ARBA00022692"/>
    </source>
</evidence>
<evidence type="ECO:0000256" key="3">
    <source>
        <dbReference type="ARBA" id="ARBA00022448"/>
    </source>
</evidence>
<feature type="transmembrane region" description="Helical" evidence="10">
    <location>
        <begin position="1126"/>
        <end position="1146"/>
    </location>
</feature>
<dbReference type="Proteomes" id="UP001177003">
    <property type="component" value="Chromosome 0"/>
</dbReference>
<dbReference type="FunFam" id="3.40.50.300:FF:000059">
    <property type="entry name" value="ABC transporter G family member 40"/>
    <property type="match status" value="1"/>
</dbReference>
<dbReference type="InterPro" id="IPR027417">
    <property type="entry name" value="P-loop_NTPase"/>
</dbReference>
<dbReference type="InterPro" id="IPR013525">
    <property type="entry name" value="ABC2_TM"/>
</dbReference>
<dbReference type="InterPro" id="IPR003593">
    <property type="entry name" value="AAA+_ATPase"/>
</dbReference>
<proteinExistence type="inferred from homology"/>
<feature type="transmembrane region" description="Helical" evidence="10">
    <location>
        <begin position="342"/>
        <end position="363"/>
    </location>
</feature>
<feature type="transmembrane region" description="Helical" evidence="10">
    <location>
        <begin position="1158"/>
        <end position="1177"/>
    </location>
</feature>
<name>A0AA35Y900_LACSI</name>
<dbReference type="FunFam" id="3.40.50.300:FF:000179">
    <property type="entry name" value="ABC transporter G family member 34"/>
    <property type="match status" value="1"/>
</dbReference>
<keyword evidence="9 10" id="KW-0472">Membrane</keyword>
<feature type="domain" description="ABC transporter" evidence="11">
    <location>
        <begin position="637"/>
        <end position="889"/>
    </location>
</feature>
<protein>
    <recommendedName>
        <fullName evidence="11">ABC transporter domain-containing protein</fullName>
    </recommendedName>
</protein>
<dbReference type="GO" id="GO:0016887">
    <property type="term" value="F:ATP hydrolysis activity"/>
    <property type="evidence" value="ECO:0007669"/>
    <property type="project" value="InterPro"/>
</dbReference>
<dbReference type="Gene3D" id="3.40.50.300">
    <property type="entry name" value="P-loop containing nucleotide triphosphate hydrolases"/>
    <property type="match status" value="2"/>
</dbReference>
<dbReference type="PANTHER" id="PTHR48040:SF65">
    <property type="entry name" value="AAA+ ATPASE DOMAIN, PLANT PDR ABC TRANSPORTER ASSOCIATED, ABC TRANSPORTER, G1"/>
    <property type="match status" value="1"/>
</dbReference>
<evidence type="ECO:0000256" key="6">
    <source>
        <dbReference type="ARBA" id="ARBA00022741"/>
    </source>
</evidence>
<evidence type="ECO:0000313" key="13">
    <source>
        <dbReference type="Proteomes" id="UP001177003"/>
    </source>
</evidence>
<dbReference type="Pfam" id="PF00005">
    <property type="entry name" value="ABC_tran"/>
    <property type="match status" value="2"/>
</dbReference>
<dbReference type="PROSITE" id="PS50893">
    <property type="entry name" value="ABC_TRANSPORTER_2"/>
    <property type="match status" value="2"/>
</dbReference>
<dbReference type="EMBL" id="OX465086">
    <property type="protein sequence ID" value="CAI9262293.1"/>
    <property type="molecule type" value="Genomic_DNA"/>
</dbReference>
<keyword evidence="7" id="KW-0067">ATP-binding</keyword>
<evidence type="ECO:0000256" key="9">
    <source>
        <dbReference type="ARBA" id="ARBA00023136"/>
    </source>
</evidence>
<evidence type="ECO:0000256" key="7">
    <source>
        <dbReference type="ARBA" id="ARBA00022840"/>
    </source>
</evidence>
<dbReference type="AlphaFoldDB" id="A0AA35Y900"/>
<dbReference type="GO" id="GO:0140359">
    <property type="term" value="F:ABC-type transporter activity"/>
    <property type="evidence" value="ECO:0007669"/>
    <property type="project" value="InterPro"/>
</dbReference>
<keyword evidence="3" id="KW-0813">Transport</keyword>
<feature type="transmembrane region" description="Helical" evidence="10">
    <location>
        <begin position="566"/>
        <end position="590"/>
    </location>
</feature>
<dbReference type="GO" id="GO:2000032">
    <property type="term" value="P:regulation of secondary shoot formation"/>
    <property type="evidence" value="ECO:0007669"/>
    <property type="project" value="UniProtKB-ARBA"/>
</dbReference>
<keyword evidence="8 10" id="KW-1133">Transmembrane helix</keyword>
<comment type="similarity">
    <text evidence="2">Belongs to the ABC transporter superfamily. ABCG family. PDR (TC 3.A.1.205) subfamily.</text>
</comment>
<feature type="transmembrane region" description="Helical" evidence="10">
    <location>
        <begin position="426"/>
        <end position="448"/>
    </location>
</feature>
<dbReference type="Pfam" id="PF01061">
    <property type="entry name" value="ABC2_membrane"/>
    <property type="match status" value="2"/>
</dbReference>
<feature type="transmembrane region" description="Helical" evidence="10">
    <location>
        <begin position="486"/>
        <end position="508"/>
    </location>
</feature>
<dbReference type="InterPro" id="IPR034003">
    <property type="entry name" value="ABCG_PDR_2"/>
</dbReference>
<keyword evidence="5" id="KW-0677">Repeat</keyword>
<dbReference type="GO" id="GO:0009914">
    <property type="term" value="P:hormone transport"/>
    <property type="evidence" value="ECO:0007669"/>
    <property type="project" value="UniProtKB-ARBA"/>
</dbReference>
<sequence>MTLLLGPPSSGKTTLLLALAGCLSKELQSTGKVTYNGHELHEFVPERTSAYISQNDVHIGEMTVRETLAFSARCQGIGSRYEMLAELSRREKSANIKPDPDIDIYMKAAASEGQEASIVTDYTLKILGLDMCADTMVGDDMIRGISGGQRKRVTTGEMIVGPSKVLLMDEISTGLDSSTTFQIVNSLKQYVQILEGTAIISLLQPAPETYNLFDDIVVLSDGKIVYQGPRENVLEFFESLGFKCPERKAVADFLQEVTSKNDQKQYWMRRHEAYRFVTVKEFAQAYESFHVGRRLANELAIPFDKSKSHPAALTHKKFGLSKKELLKACIDREMLLIKRNSFIYIFKLFQLTVMAVITMTMFFRTDMHKHGIEDGGLYVGALFFSVTTLMFNGMAENAMTIAKLPVFYKQRDFLFYPTWAYAIPTWIVKIPISFGEAAIWTLLTYYVIGFDPNIWRFFKYYLLLVLVNQMASALFRLIASVGRNNIIANTFGTFALVILFALCGFVLSRDDVKKWWIWGYWSSPMMYAMNGIVVNEFLGHKFQKPFGNSTLGRIILTSRGMFAETYWYWIGFGALFGFMIIFNLCYTLFLEYLNPYKKIRADTSEHEEHAVELSPTIVDRNQNKKRGMVLPFEPHCITFDNIKYSVVMPQEMKEQGVSEDRLVLLKSLSGAFRPGVLTALMGVSGAGKTTLMDVLAGRKTGGIIEGDVRISGYPKKQETFARISGYCEQNDIHSPHVTVYESLIYSAWLRLAPSVNESTRKMFIDEVMELVELNPLRDALVGLPGVNGLSTEQRKRLTIAVELVANPSIIFMDEPTSGLDARAAAIVMRTVRNTVDTGRTVVCTIHQPSIDIFEAFDELFLMKRGGREIYVGPIGHQSCNLIKYFEAIDGVIKIKDGYNPATWVLEVTTSSQELALGVDFTEIYKSSDLYNRNKALIAELSEPHSSSNDLHFPTQYSQSFFTQCWACLWKQRRSYWRNATYTAVRFTFTTMTALLFGSMFWDLGGKRKTAQDLSNAMGSMYTSVLFIGYLNMSSVQPVVHIERTVFYRERAAGMYSALPYAFAQVLVEIPYVFSQSIIYGLIVYAMIGYDWTAAKFFWFFFFMFCCLLYMTFFGMMTIAVTPNAEAAAIIGAAFISLWNLFSGFIIPRPKIPVWWRWYYWGDPIAWTLYGLVVSQFGDFTDVLSSGETFKGYLQRYFGFKHKFIGVVAGVHVGLLIIYAVIFAYCIKSFNFQKR</sequence>